<accession>A0A1X2IZE4</accession>
<dbReference type="Proteomes" id="UP000193560">
    <property type="component" value="Unassembled WGS sequence"/>
</dbReference>
<dbReference type="EMBL" id="MCGE01000002">
    <property type="protein sequence ID" value="ORZ24709.1"/>
    <property type="molecule type" value="Genomic_DNA"/>
</dbReference>
<dbReference type="AlphaFoldDB" id="A0A1X2IZE4"/>
<keyword evidence="2" id="KW-1185">Reference proteome</keyword>
<organism evidence="1 2">
    <name type="scientific">Absidia repens</name>
    <dbReference type="NCBI Taxonomy" id="90262"/>
    <lineage>
        <taxon>Eukaryota</taxon>
        <taxon>Fungi</taxon>
        <taxon>Fungi incertae sedis</taxon>
        <taxon>Mucoromycota</taxon>
        <taxon>Mucoromycotina</taxon>
        <taxon>Mucoromycetes</taxon>
        <taxon>Mucorales</taxon>
        <taxon>Cunninghamellaceae</taxon>
        <taxon>Absidia</taxon>
    </lineage>
</organism>
<reference evidence="1 2" key="1">
    <citation type="submission" date="2016-07" db="EMBL/GenBank/DDBJ databases">
        <title>Pervasive Adenine N6-methylation of Active Genes in Fungi.</title>
        <authorList>
            <consortium name="DOE Joint Genome Institute"/>
            <person name="Mondo S.J."/>
            <person name="Dannebaum R.O."/>
            <person name="Kuo R.C."/>
            <person name="Labutti K."/>
            <person name="Haridas S."/>
            <person name="Kuo A."/>
            <person name="Salamov A."/>
            <person name="Ahrendt S.R."/>
            <person name="Lipzen A."/>
            <person name="Sullivan W."/>
            <person name="Andreopoulos W.B."/>
            <person name="Clum A."/>
            <person name="Lindquist E."/>
            <person name="Daum C."/>
            <person name="Ramamoorthy G.K."/>
            <person name="Gryganskyi A."/>
            <person name="Culley D."/>
            <person name="Magnuson J.K."/>
            <person name="James T.Y."/>
            <person name="O'Malley M.A."/>
            <person name="Stajich J.E."/>
            <person name="Spatafora J.W."/>
            <person name="Visel A."/>
            <person name="Grigoriev I.V."/>
        </authorList>
    </citation>
    <scope>NUCLEOTIDE SEQUENCE [LARGE SCALE GENOMIC DNA]</scope>
    <source>
        <strain evidence="1 2">NRRL 1336</strain>
    </source>
</reference>
<evidence type="ECO:0000313" key="2">
    <source>
        <dbReference type="Proteomes" id="UP000193560"/>
    </source>
</evidence>
<sequence>MRRDRPFSSEYTRYSHINSMIHSKSVVVLLSQIVFLLEALYNQKSRLHLEYFQFCEVLDSFRQQVQNTRVDIVTPNMYIWFLDDTLLTFFARGP</sequence>
<evidence type="ECO:0000313" key="1">
    <source>
        <dbReference type="EMBL" id="ORZ24709.1"/>
    </source>
</evidence>
<protein>
    <submittedName>
        <fullName evidence="1">Uncharacterized protein</fullName>
    </submittedName>
</protein>
<comment type="caution">
    <text evidence="1">The sequence shown here is derived from an EMBL/GenBank/DDBJ whole genome shotgun (WGS) entry which is preliminary data.</text>
</comment>
<name>A0A1X2IZE4_9FUNG</name>
<proteinExistence type="predicted"/>
<gene>
    <name evidence="1" type="ORF">BCR42DRAFT_403496</name>
</gene>